<dbReference type="Proteomes" id="UP001320898">
    <property type="component" value="Unassembled WGS sequence"/>
</dbReference>
<dbReference type="Pfam" id="PF03960">
    <property type="entry name" value="ArsC"/>
    <property type="match status" value="1"/>
</dbReference>
<dbReference type="PROSITE" id="PS51353">
    <property type="entry name" value="ARSC"/>
    <property type="match status" value="1"/>
</dbReference>
<comment type="similarity">
    <text evidence="1 3 4">Belongs to the ArsC family.</text>
</comment>
<accession>A0AAW5QW91</accession>
<sequence length="115" mass="12657">MRVTIWHNPRCSKSRQTLELLRDRGVEPTVVEYLKTPPDAVAIKAALKKLGLKPRDLLRRGEAAYKARGLADPGLSDDDIIAAMVAEPVLIERPVVITGDRAAIGRPPENVLEIL</sequence>
<evidence type="ECO:0000256" key="3">
    <source>
        <dbReference type="PROSITE-ProRule" id="PRU01282"/>
    </source>
</evidence>
<dbReference type="EC" id="1.20.4.1" evidence="4"/>
<dbReference type="PANTHER" id="PTHR30041:SF4">
    <property type="entry name" value="ARSENATE REDUCTASE"/>
    <property type="match status" value="1"/>
</dbReference>
<evidence type="ECO:0000313" key="5">
    <source>
        <dbReference type="EMBL" id="MCT8970726.1"/>
    </source>
</evidence>
<evidence type="ECO:0000256" key="2">
    <source>
        <dbReference type="ARBA" id="ARBA00023002"/>
    </source>
</evidence>
<dbReference type="GO" id="GO:0008794">
    <property type="term" value="F:arsenate reductase (glutaredoxin) activity"/>
    <property type="evidence" value="ECO:0007669"/>
    <property type="project" value="UniProtKB-UniRule"/>
</dbReference>
<keyword evidence="2 4" id="KW-0560">Oxidoreductase</keyword>
<dbReference type="PANTHER" id="PTHR30041">
    <property type="entry name" value="ARSENATE REDUCTASE"/>
    <property type="match status" value="1"/>
</dbReference>
<evidence type="ECO:0000256" key="4">
    <source>
        <dbReference type="RuleBase" id="RU362029"/>
    </source>
</evidence>
<dbReference type="InterPro" id="IPR006659">
    <property type="entry name" value="Arsenate_reductase"/>
</dbReference>
<dbReference type="InterPro" id="IPR036249">
    <property type="entry name" value="Thioredoxin-like_sf"/>
</dbReference>
<comment type="catalytic activity">
    <reaction evidence="4">
        <text>[glutaredoxin]-dithiol + arsenate + glutathione + H(+) = glutathionyl-S-S-[glutaredoxin] + arsenite + H2O</text>
        <dbReference type="Rhea" id="RHEA:22016"/>
        <dbReference type="Rhea" id="RHEA-COMP:10729"/>
        <dbReference type="Rhea" id="RHEA-COMP:17668"/>
        <dbReference type="ChEBI" id="CHEBI:15377"/>
        <dbReference type="ChEBI" id="CHEBI:15378"/>
        <dbReference type="ChEBI" id="CHEBI:29242"/>
        <dbReference type="ChEBI" id="CHEBI:29950"/>
        <dbReference type="ChEBI" id="CHEBI:48597"/>
        <dbReference type="ChEBI" id="CHEBI:57925"/>
        <dbReference type="ChEBI" id="CHEBI:146199"/>
        <dbReference type="EC" id="1.20.4.1"/>
    </reaction>
</comment>
<dbReference type="NCBIfam" id="TIGR00014">
    <property type="entry name" value="arsC"/>
    <property type="match status" value="1"/>
</dbReference>
<name>A0AAW5QW91_9HYPH</name>
<evidence type="ECO:0000313" key="6">
    <source>
        <dbReference type="Proteomes" id="UP001320898"/>
    </source>
</evidence>
<dbReference type="AlphaFoldDB" id="A0AAW5QW91"/>
<evidence type="ECO:0000256" key="1">
    <source>
        <dbReference type="ARBA" id="ARBA00007198"/>
    </source>
</evidence>
<keyword evidence="6" id="KW-1185">Reference proteome</keyword>
<dbReference type="InterPro" id="IPR006660">
    <property type="entry name" value="Arsenate_reductase-like"/>
</dbReference>
<dbReference type="RefSeq" id="WP_261614286.1">
    <property type="nucleotide sequence ID" value="NZ_JALIDZ010000001.1"/>
</dbReference>
<proteinExistence type="inferred from homology"/>
<gene>
    <name evidence="5" type="primary">arsC</name>
    <name evidence="5" type="ORF">MUB46_02525</name>
</gene>
<dbReference type="Gene3D" id="3.40.30.10">
    <property type="entry name" value="Glutaredoxin"/>
    <property type="match status" value="1"/>
</dbReference>
<reference evidence="5 6" key="1">
    <citation type="submission" date="2022-04" db="EMBL/GenBank/DDBJ databases">
        <authorList>
            <person name="Ye Y.-Q."/>
            <person name="Du Z.-J."/>
        </authorList>
    </citation>
    <scope>NUCLEOTIDE SEQUENCE [LARGE SCALE GENOMIC DNA]</scope>
    <source>
        <strain evidence="5 6">A6E488</strain>
    </source>
</reference>
<protein>
    <recommendedName>
        <fullName evidence="4">Arsenate reductase</fullName>
        <ecNumber evidence="4">1.20.4.1</ecNumber>
    </recommendedName>
</protein>
<organism evidence="5 6">
    <name type="scientific">Microbaculum marinisediminis</name>
    <dbReference type="NCBI Taxonomy" id="2931392"/>
    <lineage>
        <taxon>Bacteria</taxon>
        <taxon>Pseudomonadati</taxon>
        <taxon>Pseudomonadota</taxon>
        <taxon>Alphaproteobacteria</taxon>
        <taxon>Hyphomicrobiales</taxon>
        <taxon>Tepidamorphaceae</taxon>
        <taxon>Microbaculum</taxon>
    </lineage>
</organism>
<dbReference type="SUPFAM" id="SSF52833">
    <property type="entry name" value="Thioredoxin-like"/>
    <property type="match status" value="1"/>
</dbReference>
<dbReference type="CDD" id="cd03034">
    <property type="entry name" value="ArsC_ArsC"/>
    <property type="match status" value="1"/>
</dbReference>
<dbReference type="EMBL" id="JALIDZ010000001">
    <property type="protein sequence ID" value="MCT8970726.1"/>
    <property type="molecule type" value="Genomic_DNA"/>
</dbReference>
<comment type="caution">
    <text evidence="5">The sequence shown here is derived from an EMBL/GenBank/DDBJ whole genome shotgun (WGS) entry which is preliminary data.</text>
</comment>